<evidence type="ECO:0000256" key="3">
    <source>
        <dbReference type="ARBA" id="ARBA00022475"/>
    </source>
</evidence>
<evidence type="ECO:0000256" key="9">
    <source>
        <dbReference type="HAMAP-Rule" id="MF_01464"/>
    </source>
</evidence>
<dbReference type="PANTHER" id="PTHR30081:SF8">
    <property type="entry name" value="PROTEIN TRANSLOCASE SUBUNIT SECF"/>
    <property type="match status" value="1"/>
</dbReference>
<dbReference type="PANTHER" id="PTHR30081">
    <property type="entry name" value="PROTEIN-EXPORT MEMBRANE PROTEIN SEC"/>
    <property type="match status" value="1"/>
</dbReference>
<dbReference type="Pfam" id="PF02355">
    <property type="entry name" value="SecD_SecF_C"/>
    <property type="match status" value="1"/>
</dbReference>
<dbReference type="GO" id="GO:0065002">
    <property type="term" value="P:intracellular protein transmembrane transport"/>
    <property type="evidence" value="ECO:0007669"/>
    <property type="project" value="UniProtKB-UniRule"/>
</dbReference>
<dbReference type="RefSeq" id="WP_016443543.1">
    <property type="nucleotide sequence ID" value="NZ_KE150266.1"/>
</dbReference>
<accession>A0A9W5RDH6</accession>
<feature type="transmembrane region" description="Helical" evidence="9">
    <location>
        <begin position="277"/>
        <end position="303"/>
    </location>
</feature>
<feature type="transmembrane region" description="Helical" evidence="9">
    <location>
        <begin position="141"/>
        <end position="160"/>
    </location>
</feature>
<comment type="caution">
    <text evidence="12">The sequence shown here is derived from an EMBL/GenBank/DDBJ whole genome shotgun (WGS) entry which is preliminary data.</text>
</comment>
<dbReference type="NCBIfam" id="TIGR00966">
    <property type="entry name" value="transloc_SecF"/>
    <property type="match status" value="1"/>
</dbReference>
<dbReference type="HAMAP" id="MF_01464_B">
    <property type="entry name" value="SecF_B"/>
    <property type="match status" value="1"/>
</dbReference>
<dbReference type="InterPro" id="IPR022813">
    <property type="entry name" value="SecD/SecF_arch_bac"/>
</dbReference>
<feature type="domain" description="Protein export membrane protein SecD/SecF C-terminal" evidence="11">
    <location>
        <begin position="120"/>
        <end position="305"/>
    </location>
</feature>
<dbReference type="InterPro" id="IPR005665">
    <property type="entry name" value="SecF_bac"/>
</dbReference>
<evidence type="ECO:0000256" key="2">
    <source>
        <dbReference type="ARBA" id="ARBA00022448"/>
    </source>
</evidence>
<evidence type="ECO:0000256" key="5">
    <source>
        <dbReference type="ARBA" id="ARBA00022927"/>
    </source>
</evidence>
<evidence type="ECO:0000256" key="8">
    <source>
        <dbReference type="ARBA" id="ARBA00023136"/>
    </source>
</evidence>
<reference evidence="12 13" key="1">
    <citation type="submission" date="2013-05" db="EMBL/GenBank/DDBJ databases">
        <title>The Genome Sequence of Actinomyces europaeus ACS-120-V-COL10B.</title>
        <authorList>
            <consortium name="The Broad Institute Genomics Platform"/>
            <person name="Earl A."/>
            <person name="Ward D."/>
            <person name="Feldgarden M."/>
            <person name="Gevers D."/>
            <person name="Saerens B."/>
            <person name="Vaneechoutte M."/>
            <person name="Walker B."/>
            <person name="Young S."/>
            <person name="Zeng Q."/>
            <person name="Gargeya S."/>
            <person name="Fitzgerald M."/>
            <person name="Haas B."/>
            <person name="Abouelleil A."/>
            <person name="Allen A.W."/>
            <person name="Alvarado L."/>
            <person name="Arachchi H.M."/>
            <person name="Berlin A.M."/>
            <person name="Chapman S.B."/>
            <person name="Gainer-Dewar J."/>
            <person name="Goldberg J."/>
            <person name="Griggs A."/>
            <person name="Gujja S."/>
            <person name="Hansen M."/>
            <person name="Howarth C."/>
            <person name="Imamovic A."/>
            <person name="Ireland A."/>
            <person name="Larimer J."/>
            <person name="McCowan C."/>
            <person name="Murphy C."/>
            <person name="Pearson M."/>
            <person name="Poon T.W."/>
            <person name="Priest M."/>
            <person name="Roberts A."/>
            <person name="Saif S."/>
            <person name="Shea T."/>
            <person name="Sisk P."/>
            <person name="Sykes S."/>
            <person name="Wortman J."/>
            <person name="Nusbaum C."/>
            <person name="Birren B."/>
        </authorList>
    </citation>
    <scope>NUCLEOTIDE SEQUENCE [LARGE SCALE GENOMIC DNA]</scope>
    <source>
        <strain evidence="12 13">ACS-120-V-Col10b</strain>
    </source>
</reference>
<dbReference type="OrthoDB" id="9774769at2"/>
<evidence type="ECO:0000256" key="1">
    <source>
        <dbReference type="ARBA" id="ARBA00004651"/>
    </source>
</evidence>
<feature type="transmembrane region" description="Helical" evidence="9">
    <location>
        <begin position="252"/>
        <end position="271"/>
    </location>
</feature>
<dbReference type="InterPro" id="IPR022645">
    <property type="entry name" value="SecD/SecF_bac"/>
</dbReference>
<comment type="function">
    <text evidence="9">Part of the Sec protein translocase complex. Interacts with the SecYEG preprotein conducting channel. SecDF uses the proton motive force (PMF) to complete protein translocation after the ATP-dependent function of SecA.</text>
</comment>
<dbReference type="GO" id="GO:0043952">
    <property type="term" value="P:protein transport by the Sec complex"/>
    <property type="evidence" value="ECO:0007669"/>
    <property type="project" value="UniProtKB-UniRule"/>
</dbReference>
<feature type="transmembrane region" description="Helical" evidence="9">
    <location>
        <begin position="167"/>
        <end position="187"/>
    </location>
</feature>
<comment type="subunit">
    <text evidence="9">Forms a complex with SecD. Part of the essential Sec protein translocation apparatus which comprises SecA, SecYEG and auxiliary proteins SecDF. Other proteins may also be involved.</text>
</comment>
<feature type="transmembrane region" description="Helical" evidence="9">
    <location>
        <begin position="25"/>
        <end position="46"/>
    </location>
</feature>
<dbReference type="SUPFAM" id="SSF82866">
    <property type="entry name" value="Multidrug efflux transporter AcrB transmembrane domain"/>
    <property type="match status" value="1"/>
</dbReference>
<gene>
    <name evidence="9" type="primary">secF</name>
    <name evidence="12" type="ORF">HMPREF9238_00174</name>
</gene>
<dbReference type="EMBL" id="AGWN01000001">
    <property type="protein sequence ID" value="EPD30431.1"/>
    <property type="molecule type" value="Genomic_DNA"/>
</dbReference>
<name>A0A9W5RDH6_9ACTO</name>
<sequence>MSMASWGNALYAGEKSYPLIKHRKVWFTTGAVVILISILLITVRGLNPSIEFRGGSQFALAHVQTTEQQLAYDVMNENGVGEGVKVSQLGTDGLRVQSQDIGADKTATVRAALAEAYGISEGDVDVTNIGPSWGADVTKKALQSLVIFLVLVGAMMAFYFRSWTMSLAALWALLHDVFLTVGFFSLIQVEVSPATVIGFLTILAYSLYDTVVVFDRVRELTRNVTKQSRYTFGELVNLAVNQTLVRSINTSIIALLPVGSILFLGSFLLGAGTLTDISLALFVGMTVGTFSSVFIAPAVLVMLENKRAGIGGHTKSILEARGQKTVKVGADATDNDSTFKTVQTSKLNPGHHLGQAAQPKRKKRK</sequence>
<keyword evidence="8 9" id="KW-0472">Membrane</keyword>
<keyword evidence="2 9" id="KW-0813">Transport</keyword>
<dbReference type="PRINTS" id="PR01755">
    <property type="entry name" value="SECFTRNLCASE"/>
</dbReference>
<evidence type="ECO:0000259" key="11">
    <source>
        <dbReference type="Pfam" id="PF02355"/>
    </source>
</evidence>
<evidence type="ECO:0000256" key="7">
    <source>
        <dbReference type="ARBA" id="ARBA00023010"/>
    </source>
</evidence>
<dbReference type="InterPro" id="IPR048634">
    <property type="entry name" value="SecD_SecF_C"/>
</dbReference>
<keyword evidence="7 9" id="KW-0811">Translocation</keyword>
<evidence type="ECO:0000313" key="12">
    <source>
        <dbReference type="EMBL" id="EPD30431.1"/>
    </source>
</evidence>
<proteinExistence type="inferred from homology"/>
<evidence type="ECO:0000256" key="6">
    <source>
        <dbReference type="ARBA" id="ARBA00022989"/>
    </source>
</evidence>
<dbReference type="Gene3D" id="1.20.1640.10">
    <property type="entry name" value="Multidrug efflux transporter AcrB transmembrane domain"/>
    <property type="match status" value="1"/>
</dbReference>
<dbReference type="Proteomes" id="UP000014387">
    <property type="component" value="Unassembled WGS sequence"/>
</dbReference>
<dbReference type="InterPro" id="IPR022646">
    <property type="entry name" value="SecD/SecF_CS"/>
</dbReference>
<dbReference type="GO" id="GO:0006605">
    <property type="term" value="P:protein targeting"/>
    <property type="evidence" value="ECO:0007669"/>
    <property type="project" value="UniProtKB-UniRule"/>
</dbReference>
<feature type="transmembrane region" description="Helical" evidence="9">
    <location>
        <begin position="193"/>
        <end position="214"/>
    </location>
</feature>
<feature type="region of interest" description="Disordered" evidence="10">
    <location>
        <begin position="341"/>
        <end position="365"/>
    </location>
</feature>
<dbReference type="GO" id="GO:0015450">
    <property type="term" value="F:protein-transporting ATPase activity"/>
    <property type="evidence" value="ECO:0007669"/>
    <property type="project" value="InterPro"/>
</dbReference>
<comment type="similarity">
    <text evidence="9">Belongs to the SecD/SecF family. SecF subfamily.</text>
</comment>
<comment type="subcellular location">
    <subcellularLocation>
        <location evidence="1 9">Cell membrane</location>
        <topology evidence="1 9">Multi-pass membrane protein</topology>
    </subcellularLocation>
</comment>
<dbReference type="AlphaFoldDB" id="A0A9W5RDH6"/>
<keyword evidence="5 9" id="KW-0653">Protein transport</keyword>
<evidence type="ECO:0000256" key="4">
    <source>
        <dbReference type="ARBA" id="ARBA00022692"/>
    </source>
</evidence>
<dbReference type="GO" id="GO:0005886">
    <property type="term" value="C:plasma membrane"/>
    <property type="evidence" value="ECO:0007669"/>
    <property type="project" value="UniProtKB-SubCell"/>
</dbReference>
<evidence type="ECO:0000313" key="13">
    <source>
        <dbReference type="Proteomes" id="UP000014387"/>
    </source>
</evidence>
<protein>
    <recommendedName>
        <fullName evidence="9">Protein-export membrane protein SecF</fullName>
    </recommendedName>
</protein>
<keyword evidence="13" id="KW-1185">Reference proteome</keyword>
<keyword evidence="3 9" id="KW-1003">Cell membrane</keyword>
<keyword evidence="6 9" id="KW-1133">Transmembrane helix</keyword>
<dbReference type="Pfam" id="PF07549">
    <property type="entry name" value="Sec_GG"/>
    <property type="match status" value="1"/>
</dbReference>
<keyword evidence="4 9" id="KW-0812">Transmembrane</keyword>
<evidence type="ECO:0000256" key="10">
    <source>
        <dbReference type="SAM" id="MobiDB-lite"/>
    </source>
</evidence>
<organism evidence="12 13">
    <name type="scientific">Gleimia europaea ACS-120-V-Col10b</name>
    <dbReference type="NCBI Taxonomy" id="883069"/>
    <lineage>
        <taxon>Bacteria</taxon>
        <taxon>Bacillati</taxon>
        <taxon>Actinomycetota</taxon>
        <taxon>Actinomycetes</taxon>
        <taxon>Actinomycetales</taxon>
        <taxon>Actinomycetaceae</taxon>
        <taxon>Gleimia</taxon>
    </lineage>
</organism>